<dbReference type="Proteomes" id="UP001187343">
    <property type="component" value="Unassembled WGS sequence"/>
</dbReference>
<gene>
    <name evidence="1" type="ORF">Q8A67_003805</name>
</gene>
<keyword evidence="2" id="KW-1185">Reference proteome</keyword>
<dbReference type="AlphaFoldDB" id="A0AA88TY80"/>
<accession>A0AA88TY80</accession>
<reference evidence="1" key="1">
    <citation type="submission" date="2023-08" db="EMBL/GenBank/DDBJ databases">
        <title>Chromosome-level Genome Assembly of mud carp (Cirrhinus molitorella).</title>
        <authorList>
            <person name="Liu H."/>
        </authorList>
    </citation>
    <scope>NUCLEOTIDE SEQUENCE</scope>
    <source>
        <strain evidence="1">Prfri</strain>
        <tissue evidence="1">Muscle</tissue>
    </source>
</reference>
<sequence>MHVWNPETHFTLKIRYKARTSLSKQQVCLFDTGRIRPCYCNNGSIQFIAVLQCCSSPAADPLSTPKSYSSVDVGIANVLANLLALVHPVPVILASRNTRLQALTGHIRSHVDDSEGFFSIT</sequence>
<proteinExistence type="predicted"/>
<comment type="caution">
    <text evidence="1">The sequence shown here is derived from an EMBL/GenBank/DDBJ whole genome shotgun (WGS) entry which is preliminary data.</text>
</comment>
<evidence type="ECO:0000313" key="2">
    <source>
        <dbReference type="Proteomes" id="UP001187343"/>
    </source>
</evidence>
<dbReference type="EMBL" id="JAUYZG010000003">
    <property type="protein sequence ID" value="KAK2911672.1"/>
    <property type="molecule type" value="Genomic_DNA"/>
</dbReference>
<protein>
    <submittedName>
        <fullName evidence="1">Uncharacterized protein</fullName>
    </submittedName>
</protein>
<evidence type="ECO:0000313" key="1">
    <source>
        <dbReference type="EMBL" id="KAK2911672.1"/>
    </source>
</evidence>
<name>A0AA88TY80_9TELE</name>
<organism evidence="1 2">
    <name type="scientific">Cirrhinus molitorella</name>
    <name type="common">mud carp</name>
    <dbReference type="NCBI Taxonomy" id="172907"/>
    <lineage>
        <taxon>Eukaryota</taxon>
        <taxon>Metazoa</taxon>
        <taxon>Chordata</taxon>
        <taxon>Craniata</taxon>
        <taxon>Vertebrata</taxon>
        <taxon>Euteleostomi</taxon>
        <taxon>Actinopterygii</taxon>
        <taxon>Neopterygii</taxon>
        <taxon>Teleostei</taxon>
        <taxon>Ostariophysi</taxon>
        <taxon>Cypriniformes</taxon>
        <taxon>Cyprinidae</taxon>
        <taxon>Labeoninae</taxon>
        <taxon>Labeonini</taxon>
        <taxon>Cirrhinus</taxon>
    </lineage>
</organism>